<dbReference type="InterPro" id="IPR023696">
    <property type="entry name" value="Ureohydrolase_dom_sf"/>
</dbReference>
<keyword evidence="5" id="KW-1185">Reference proteome</keyword>
<organism evidence="4 5">
    <name type="scientific">Tetrahymena thermophila (strain SB210)</name>
    <dbReference type="NCBI Taxonomy" id="312017"/>
    <lineage>
        <taxon>Eukaryota</taxon>
        <taxon>Sar</taxon>
        <taxon>Alveolata</taxon>
        <taxon>Ciliophora</taxon>
        <taxon>Intramacronucleata</taxon>
        <taxon>Oligohymenophorea</taxon>
        <taxon>Hymenostomatida</taxon>
        <taxon>Tetrahymenina</taxon>
        <taxon>Tetrahymenidae</taxon>
        <taxon>Tetrahymena</taxon>
    </lineage>
</organism>
<evidence type="ECO:0000313" key="4">
    <source>
        <dbReference type="EMBL" id="EAS01195.2"/>
    </source>
</evidence>
<proteinExistence type="inferred from homology"/>
<keyword evidence="2" id="KW-0378">Hydrolase</keyword>
<dbReference type="AlphaFoldDB" id="I7LW93"/>
<dbReference type="PROSITE" id="PS51409">
    <property type="entry name" value="ARGINASE_2"/>
    <property type="match status" value="1"/>
</dbReference>
<dbReference type="SUPFAM" id="SSF52768">
    <property type="entry name" value="Arginase/deacetylase"/>
    <property type="match status" value="1"/>
</dbReference>
<name>I7LW93_TETTS</name>
<sequence>MDNCYQEDLKKYQNNQNIIDEFVLHDEKYFGQYIQYVEDLQSLVSSFRPDMKENRIFITGFPFDEGTYRNGGRIGAEQAPKSFRDLLQKEKIYTDVLFEQRLKIYDLGDIPKQKYPDEDDEEHEHIRARQLTLEEAHLSQRQKLGQILDYNLQFENRVVIFAIGGSNDQSYCNVQSIFDCFPDKKIGVINIDSQFGVSQLKGNVVHNGSPFRLMLENPVFKKNESKFIQFGAKGSNCCQEDYEYLKQKGAQIYWLEKDIRRYLLNKNKNQEDSLTTQAGQLFEDILNKLQQECDKIFISLDVESINAKFCPGVSSPSVTGGLSDLEVVEIVQVAAKCKKLIMMDLSEYNPAVESQRTGRFIVNLFYQFSYFFSQQR</sequence>
<dbReference type="HOGENOM" id="CLU_039478_2_0_1"/>
<dbReference type="KEGG" id="tet:TTHERM_00318580"/>
<evidence type="ECO:0000313" key="5">
    <source>
        <dbReference type="Proteomes" id="UP000009168"/>
    </source>
</evidence>
<evidence type="ECO:0000256" key="3">
    <source>
        <dbReference type="PROSITE-ProRule" id="PRU00742"/>
    </source>
</evidence>
<dbReference type="RefSeq" id="XP_001021440.2">
    <property type="nucleotide sequence ID" value="XM_001021440.3"/>
</dbReference>
<gene>
    <name evidence="4" type="ORF">TTHERM_00318580</name>
</gene>
<dbReference type="STRING" id="312017.I7LW93"/>
<dbReference type="CDD" id="cd09988">
    <property type="entry name" value="Formimidoylglutamase"/>
    <property type="match status" value="1"/>
</dbReference>
<dbReference type="GO" id="GO:0033389">
    <property type="term" value="P:putrescine biosynthetic process from arginine, via agmatine"/>
    <property type="evidence" value="ECO:0007669"/>
    <property type="project" value="TreeGrafter"/>
</dbReference>
<comment type="similarity">
    <text evidence="3">Belongs to the arginase family.</text>
</comment>
<dbReference type="PIRSF" id="PIRSF036979">
    <property type="entry name" value="Arginase"/>
    <property type="match status" value="1"/>
</dbReference>
<dbReference type="Gene3D" id="3.40.800.10">
    <property type="entry name" value="Ureohydrolase domain"/>
    <property type="match status" value="1"/>
</dbReference>
<evidence type="ECO:0000256" key="1">
    <source>
        <dbReference type="ARBA" id="ARBA00022723"/>
    </source>
</evidence>
<dbReference type="OMA" id="WPFHYAC"/>
<dbReference type="GO" id="GO:0046872">
    <property type="term" value="F:metal ion binding"/>
    <property type="evidence" value="ECO:0007669"/>
    <property type="project" value="UniProtKB-KW"/>
</dbReference>
<dbReference type="Proteomes" id="UP000009168">
    <property type="component" value="Unassembled WGS sequence"/>
</dbReference>
<dbReference type="GO" id="GO:0008783">
    <property type="term" value="F:agmatinase activity"/>
    <property type="evidence" value="ECO:0007669"/>
    <property type="project" value="TreeGrafter"/>
</dbReference>
<dbReference type="InterPro" id="IPR006035">
    <property type="entry name" value="Ureohydrolase"/>
</dbReference>
<accession>I7LW93</accession>
<keyword evidence="1" id="KW-0479">Metal-binding</keyword>
<evidence type="ECO:0000256" key="2">
    <source>
        <dbReference type="ARBA" id="ARBA00022801"/>
    </source>
</evidence>
<reference evidence="5" key="1">
    <citation type="journal article" date="2006" name="PLoS Biol.">
        <title>Macronuclear genome sequence of the ciliate Tetrahymena thermophila, a model eukaryote.</title>
        <authorList>
            <person name="Eisen J.A."/>
            <person name="Coyne R.S."/>
            <person name="Wu M."/>
            <person name="Wu D."/>
            <person name="Thiagarajan M."/>
            <person name="Wortman J.R."/>
            <person name="Badger J.H."/>
            <person name="Ren Q."/>
            <person name="Amedeo P."/>
            <person name="Jones K.M."/>
            <person name="Tallon L.J."/>
            <person name="Delcher A.L."/>
            <person name="Salzberg S.L."/>
            <person name="Silva J.C."/>
            <person name="Haas B.J."/>
            <person name="Majoros W.H."/>
            <person name="Farzad M."/>
            <person name="Carlton J.M."/>
            <person name="Smith R.K. Jr."/>
            <person name="Garg J."/>
            <person name="Pearlman R.E."/>
            <person name="Karrer K.M."/>
            <person name="Sun L."/>
            <person name="Manning G."/>
            <person name="Elde N.C."/>
            <person name="Turkewitz A.P."/>
            <person name="Asai D.J."/>
            <person name="Wilkes D.E."/>
            <person name="Wang Y."/>
            <person name="Cai H."/>
            <person name="Collins K."/>
            <person name="Stewart B.A."/>
            <person name="Lee S.R."/>
            <person name="Wilamowska K."/>
            <person name="Weinberg Z."/>
            <person name="Ruzzo W.L."/>
            <person name="Wloga D."/>
            <person name="Gaertig J."/>
            <person name="Frankel J."/>
            <person name="Tsao C.-C."/>
            <person name="Gorovsky M.A."/>
            <person name="Keeling P.J."/>
            <person name="Waller R.F."/>
            <person name="Patron N.J."/>
            <person name="Cherry J.M."/>
            <person name="Stover N.A."/>
            <person name="Krieger C.J."/>
            <person name="del Toro C."/>
            <person name="Ryder H.F."/>
            <person name="Williamson S.C."/>
            <person name="Barbeau R.A."/>
            <person name="Hamilton E.P."/>
            <person name="Orias E."/>
        </authorList>
    </citation>
    <scope>NUCLEOTIDE SEQUENCE [LARGE SCALE GENOMIC DNA]</scope>
    <source>
        <strain evidence="5">SB210</strain>
    </source>
</reference>
<protein>
    <submittedName>
        <fullName evidence="4">Arginase</fullName>
    </submittedName>
</protein>
<dbReference type="InParanoid" id="I7LW93"/>
<dbReference type="GeneID" id="7838321"/>
<dbReference type="OrthoDB" id="288726at2759"/>
<dbReference type="eggNOG" id="KOG2964">
    <property type="taxonomic scope" value="Eukaryota"/>
</dbReference>
<dbReference type="EMBL" id="GG662605">
    <property type="protein sequence ID" value="EAS01195.2"/>
    <property type="molecule type" value="Genomic_DNA"/>
</dbReference>
<dbReference type="Pfam" id="PF00491">
    <property type="entry name" value="Arginase"/>
    <property type="match status" value="1"/>
</dbReference>
<dbReference type="PANTHER" id="PTHR11358:SF26">
    <property type="entry name" value="GUANIDINO ACID HYDROLASE, MITOCHONDRIAL"/>
    <property type="match status" value="1"/>
</dbReference>
<dbReference type="PANTHER" id="PTHR11358">
    <property type="entry name" value="ARGINASE/AGMATINASE"/>
    <property type="match status" value="1"/>
</dbReference>